<reference evidence="4 5" key="1">
    <citation type="journal article" date="2019" name="Int. J. Syst. Evol. Microbiol.">
        <title>The Global Catalogue of Microorganisms (GCM) 10K type strain sequencing project: providing services to taxonomists for standard genome sequencing and annotation.</title>
        <authorList>
            <consortium name="The Broad Institute Genomics Platform"/>
            <consortium name="The Broad Institute Genome Sequencing Center for Infectious Disease"/>
            <person name="Wu L."/>
            <person name="Ma J."/>
        </authorList>
    </citation>
    <scope>NUCLEOTIDE SEQUENCE [LARGE SCALE GENOMIC DNA]</scope>
    <source>
        <strain evidence="4 5">JCM 3106</strain>
    </source>
</reference>
<dbReference type="EMBL" id="BAAAWD010000010">
    <property type="protein sequence ID" value="GAA3013308.1"/>
    <property type="molecule type" value="Genomic_DNA"/>
</dbReference>
<evidence type="ECO:0000313" key="4">
    <source>
        <dbReference type="EMBL" id="GAA3013308.1"/>
    </source>
</evidence>
<dbReference type="GO" id="GO:0016787">
    <property type="term" value="F:hydrolase activity"/>
    <property type="evidence" value="ECO:0007669"/>
    <property type="project" value="UniProtKB-KW"/>
</dbReference>
<accession>A0ABN3Y2A1</accession>
<evidence type="ECO:0000313" key="5">
    <source>
        <dbReference type="Proteomes" id="UP001499930"/>
    </source>
</evidence>
<dbReference type="PANTHER" id="PTHR11487">
    <property type="entry name" value="THIOESTERASE"/>
    <property type="match status" value="1"/>
</dbReference>
<dbReference type="InterPro" id="IPR012223">
    <property type="entry name" value="TEII"/>
</dbReference>
<dbReference type="RefSeq" id="WP_344897516.1">
    <property type="nucleotide sequence ID" value="NZ_BAAAWD010000010.1"/>
</dbReference>
<comment type="similarity">
    <text evidence="1">Belongs to the thioesterase family.</text>
</comment>
<keyword evidence="5" id="KW-1185">Reference proteome</keyword>
<dbReference type="SMART" id="SM00824">
    <property type="entry name" value="PKS_TE"/>
    <property type="match status" value="1"/>
</dbReference>
<gene>
    <name evidence="4" type="ORF">GCM10017559_40600</name>
</gene>
<dbReference type="Pfam" id="PF00975">
    <property type="entry name" value="Thioesterase"/>
    <property type="match status" value="1"/>
</dbReference>
<evidence type="ECO:0000256" key="1">
    <source>
        <dbReference type="ARBA" id="ARBA00007169"/>
    </source>
</evidence>
<evidence type="ECO:0000256" key="2">
    <source>
        <dbReference type="ARBA" id="ARBA00022801"/>
    </source>
</evidence>
<dbReference type="Gene3D" id="3.40.50.1820">
    <property type="entry name" value="alpha/beta hydrolase"/>
    <property type="match status" value="1"/>
</dbReference>
<sequence>MTATDLWLRRYHPSPRGAVQVVCFPHAGGSASYYHPLSATLAPSAEVLAVQYPGRQDRRGEPLFRGIHPLADRIAEVLLREEERPRAFFGHSMGAIIAFEVARRLGDRGPGLLFASGRRAPSRDRLETVHLLGENGLIAHLQDVNGAEAAFLEDEEIRELVLPVIRSDYRAIETYRPADLTPLSCPIVALTGDADPLTSVDDARAWSEVTTGDFDLRVFSGGHFFVADHRQAVIETILDTLAKVFEGTGSGDRR</sequence>
<protein>
    <submittedName>
        <fullName evidence="4">Alpha/beta fold hydrolase</fullName>
    </submittedName>
</protein>
<proteinExistence type="inferred from homology"/>
<dbReference type="SUPFAM" id="SSF53474">
    <property type="entry name" value="alpha/beta-Hydrolases"/>
    <property type="match status" value="1"/>
</dbReference>
<dbReference type="Proteomes" id="UP001499930">
    <property type="component" value="Unassembled WGS sequence"/>
</dbReference>
<comment type="caution">
    <text evidence="4">The sequence shown here is derived from an EMBL/GenBank/DDBJ whole genome shotgun (WGS) entry which is preliminary data.</text>
</comment>
<feature type="domain" description="Thioesterase TesA-like" evidence="3">
    <location>
        <begin position="22"/>
        <end position="241"/>
    </location>
</feature>
<evidence type="ECO:0000259" key="3">
    <source>
        <dbReference type="SMART" id="SM00824"/>
    </source>
</evidence>
<organism evidence="4 5">
    <name type="scientific">Streptosporangium longisporum</name>
    <dbReference type="NCBI Taxonomy" id="46187"/>
    <lineage>
        <taxon>Bacteria</taxon>
        <taxon>Bacillati</taxon>
        <taxon>Actinomycetota</taxon>
        <taxon>Actinomycetes</taxon>
        <taxon>Streptosporangiales</taxon>
        <taxon>Streptosporangiaceae</taxon>
        <taxon>Streptosporangium</taxon>
    </lineage>
</organism>
<dbReference type="InterPro" id="IPR020802">
    <property type="entry name" value="TesA-like"/>
</dbReference>
<dbReference type="PANTHER" id="PTHR11487:SF0">
    <property type="entry name" value="S-ACYL FATTY ACID SYNTHASE THIOESTERASE, MEDIUM CHAIN"/>
    <property type="match status" value="1"/>
</dbReference>
<dbReference type="InterPro" id="IPR029058">
    <property type="entry name" value="AB_hydrolase_fold"/>
</dbReference>
<keyword evidence="2 4" id="KW-0378">Hydrolase</keyword>
<dbReference type="InterPro" id="IPR001031">
    <property type="entry name" value="Thioesterase"/>
</dbReference>
<name>A0ABN3Y2A1_9ACTN</name>